<keyword evidence="3" id="KW-1185">Reference proteome</keyword>
<dbReference type="InterPro" id="IPR009003">
    <property type="entry name" value="Peptidase_S1_PA"/>
</dbReference>
<dbReference type="PANTHER" id="PTHR24260">
    <property type="match status" value="1"/>
</dbReference>
<evidence type="ECO:0000313" key="2">
    <source>
        <dbReference type="EMBL" id="MYN16798.1"/>
    </source>
</evidence>
<dbReference type="RefSeq" id="WP_161089475.1">
    <property type="nucleotide sequence ID" value="NZ_WWCV01000011.1"/>
</dbReference>
<dbReference type="EMBL" id="WWCV01000011">
    <property type="protein sequence ID" value="MYN16798.1"/>
    <property type="molecule type" value="Genomic_DNA"/>
</dbReference>
<dbReference type="GO" id="GO:0004252">
    <property type="term" value="F:serine-type endopeptidase activity"/>
    <property type="evidence" value="ECO:0007669"/>
    <property type="project" value="InterPro"/>
</dbReference>
<evidence type="ECO:0000313" key="3">
    <source>
        <dbReference type="Proteomes" id="UP000484875"/>
    </source>
</evidence>
<dbReference type="PROSITE" id="PS00134">
    <property type="entry name" value="TRYPSIN_HIS"/>
    <property type="match status" value="1"/>
</dbReference>
<comment type="caution">
    <text evidence="2">The sequence shown here is derived from an EMBL/GenBank/DDBJ whole genome shotgun (WGS) entry which is preliminary data.</text>
</comment>
<dbReference type="AlphaFoldDB" id="A0A845HDS2"/>
<reference evidence="2 3" key="1">
    <citation type="submission" date="2019-12" db="EMBL/GenBank/DDBJ databases">
        <title>Novel species isolated from a subtropical stream in China.</title>
        <authorList>
            <person name="Lu H."/>
        </authorList>
    </citation>
    <scope>NUCLEOTIDE SEQUENCE [LARGE SCALE GENOMIC DNA]</scope>
    <source>
        <strain evidence="2 3">FT107W</strain>
    </source>
</reference>
<evidence type="ECO:0000259" key="1">
    <source>
        <dbReference type="PROSITE" id="PS50240"/>
    </source>
</evidence>
<dbReference type="PRINTS" id="PR00722">
    <property type="entry name" value="CHYMOTRYPSIN"/>
</dbReference>
<organism evidence="2 3">
    <name type="scientific">Duganella vulcania</name>
    <dbReference type="NCBI Taxonomy" id="2692166"/>
    <lineage>
        <taxon>Bacteria</taxon>
        <taxon>Pseudomonadati</taxon>
        <taxon>Pseudomonadota</taxon>
        <taxon>Betaproteobacteria</taxon>
        <taxon>Burkholderiales</taxon>
        <taxon>Oxalobacteraceae</taxon>
        <taxon>Telluria group</taxon>
        <taxon>Duganella</taxon>
    </lineage>
</organism>
<dbReference type="PANTHER" id="PTHR24260:SF136">
    <property type="entry name" value="GH08193P-RELATED"/>
    <property type="match status" value="1"/>
</dbReference>
<dbReference type="InterPro" id="IPR051333">
    <property type="entry name" value="CLIP_Serine_Protease"/>
</dbReference>
<feature type="domain" description="Peptidase S1" evidence="1">
    <location>
        <begin position="214"/>
        <end position="497"/>
    </location>
</feature>
<keyword evidence="2" id="KW-0378">Hydrolase</keyword>
<dbReference type="SUPFAM" id="SSF50494">
    <property type="entry name" value="Trypsin-like serine proteases"/>
    <property type="match status" value="1"/>
</dbReference>
<proteinExistence type="predicted"/>
<accession>A0A845HDS2</accession>
<dbReference type="InterPro" id="IPR001254">
    <property type="entry name" value="Trypsin_dom"/>
</dbReference>
<sequence length="502" mass="53513">MLLLLLAAAGPTPALDVSSMAAQQAQRRSCSDEDSAKILREWLAMLPRESAGTLTDPVVREAALRAGSYGMLDQLRAASQHIFLLEQDLAGAIDSRAMDAKLVDLRREFRSTTFPTTLQQALAGDDQGARLYLGAALDVARKQSAAPDCSRLFRAYLARHDERVAYLLTWRAQFRDSPYLQQVHVGTEKDYPVYTVPKTGCEPKPAGADFLSLLPNGHVAGQYSALGFPEVVQLSLQNAAKTQKWECSGVLLGDRWVLTAAHCVDDGKYQSDDALTRVYLNGRVALRRAALGLPARSDIAAPAHVPQAYRDALKAHSNQRDLGKTDIALLQLSTALGDGASTPPQDATDLPAQVLGTLAGYGITTSQPVPGAADPALDVGWLRVTSGEQLLTWSASVKPGADGAQSNASCHGDSGAPIYATLQTEQPDPLDPLAATHPGIETINGNVPAVGCLGERRRLIGLVSYGESVQPHACMASSSGAGPRLLPHLPWICKVTGLYCQQ</sequence>
<gene>
    <name evidence="2" type="ORF">GTP81_08540</name>
</gene>
<name>A0A845HDS2_9BURK</name>
<dbReference type="Gene3D" id="2.40.10.10">
    <property type="entry name" value="Trypsin-like serine proteases"/>
    <property type="match status" value="1"/>
</dbReference>
<dbReference type="PROSITE" id="PS50240">
    <property type="entry name" value="TRYPSIN_DOM"/>
    <property type="match status" value="1"/>
</dbReference>
<dbReference type="GO" id="GO:0006508">
    <property type="term" value="P:proteolysis"/>
    <property type="evidence" value="ECO:0007669"/>
    <property type="project" value="UniProtKB-KW"/>
</dbReference>
<dbReference type="InterPro" id="IPR001314">
    <property type="entry name" value="Peptidase_S1A"/>
</dbReference>
<protein>
    <submittedName>
        <fullName evidence="2">Trypsin-like serine protease</fullName>
    </submittedName>
</protein>
<keyword evidence="2" id="KW-0645">Protease</keyword>
<dbReference type="SMART" id="SM00020">
    <property type="entry name" value="Tryp_SPc"/>
    <property type="match status" value="1"/>
</dbReference>
<dbReference type="InterPro" id="IPR018114">
    <property type="entry name" value="TRYPSIN_HIS"/>
</dbReference>
<dbReference type="Proteomes" id="UP000484875">
    <property type="component" value="Unassembled WGS sequence"/>
</dbReference>
<dbReference type="InterPro" id="IPR043504">
    <property type="entry name" value="Peptidase_S1_PA_chymotrypsin"/>
</dbReference>
<dbReference type="Pfam" id="PF00089">
    <property type="entry name" value="Trypsin"/>
    <property type="match status" value="1"/>
</dbReference>